<dbReference type="PROSITE" id="PS50097">
    <property type="entry name" value="BTB"/>
    <property type="match status" value="1"/>
</dbReference>
<dbReference type="SMART" id="SM00614">
    <property type="entry name" value="ZnF_BED"/>
    <property type="match status" value="3"/>
</dbReference>
<sequence length="633" mass="71086">MASDEQFSLCWNNFHANMSAGFHGLLSRGDLVDVTLAAEGRLLQAHKLVLSVCSPYFQEMFKMNPTQHPIVFLKDVSHSALRDLLQFMYQGEVNVKQEELASFISTAEQLQVKGLTGNQNEESSTPSKPKPTSRPGPRSSQQRQSVMTKLETDLDSKPSSTPVAVKRPNRPSIASNNSSSSQSGPAKRKCVDPLEAGPSGSAKDEFVTIPDEDENNAVAPKMEPEFVNESMWDDDEDGTNNDETNYGEDDSNMEMTGFDGSATGDVNISGGEGGAVGDAQESPAWTSIYYIKLADTQGMKCTLCDFVLEVDGKSLELLNHMKEFHQDIYNLHKANPEANVGFRIEFLQVSVLNDEINPKTTPILLEEVCETNEPPKEIELPVINEDDVINTQYVIDKKKKKRKSENSEARKRSWVWKYFDKLSNIIFRCNLCNVVLSIKGCNTNNMNRHVRTRHPQIYRKEVSKRVTCDNADISSDIDTPYAIKTEEIYASDHKDVDLDDVAESPSQKLRRSWIWSYFSRVTSTQAQCKLCSRQISHGGNATGNMNRHLKMIHNKTAEYSEIEKGKTKWIWKVFEECEDDAYSCKICQFRCEKGGDEITNVTSILSHLKVVHGVVSGDQIITGPDCERDEDED</sequence>
<dbReference type="InterPro" id="IPR000210">
    <property type="entry name" value="BTB/POZ_dom"/>
</dbReference>
<dbReference type="GO" id="GO:0003677">
    <property type="term" value="F:DNA binding"/>
    <property type="evidence" value="ECO:0007669"/>
    <property type="project" value="InterPro"/>
</dbReference>
<proteinExistence type="predicted"/>
<dbReference type="FunFam" id="3.30.710.10:FF:000036">
    <property type="entry name" value="Mod(Mdg4), isoform H"/>
    <property type="match status" value="1"/>
</dbReference>
<evidence type="ECO:0000313" key="11">
    <source>
        <dbReference type="RefSeq" id="XP_028026099.1"/>
    </source>
</evidence>
<evidence type="ECO:0000313" key="10">
    <source>
        <dbReference type="Proteomes" id="UP000504629"/>
    </source>
</evidence>
<dbReference type="SUPFAM" id="SSF54695">
    <property type="entry name" value="POZ domain"/>
    <property type="match status" value="1"/>
</dbReference>
<comment type="subcellular location">
    <subcellularLocation>
        <location evidence="1">Nucleus</location>
    </subcellularLocation>
</comment>
<organism evidence="10 11">
    <name type="scientific">Bombyx mandarina</name>
    <name type="common">Wild silk moth</name>
    <name type="synonym">Wild silkworm</name>
    <dbReference type="NCBI Taxonomy" id="7092"/>
    <lineage>
        <taxon>Eukaryota</taxon>
        <taxon>Metazoa</taxon>
        <taxon>Ecdysozoa</taxon>
        <taxon>Arthropoda</taxon>
        <taxon>Hexapoda</taxon>
        <taxon>Insecta</taxon>
        <taxon>Pterygota</taxon>
        <taxon>Neoptera</taxon>
        <taxon>Endopterygota</taxon>
        <taxon>Lepidoptera</taxon>
        <taxon>Glossata</taxon>
        <taxon>Ditrysia</taxon>
        <taxon>Bombycoidea</taxon>
        <taxon>Bombycidae</taxon>
        <taxon>Bombycinae</taxon>
        <taxon>Bombyx</taxon>
    </lineage>
</organism>
<accession>A0A6J2JC68</accession>
<gene>
    <name evidence="11" type="primary">LOC114239880</name>
</gene>
<dbReference type="AlphaFoldDB" id="A0A6J2JC68"/>
<dbReference type="Gene3D" id="3.30.710.10">
    <property type="entry name" value="Potassium Channel Kv1.1, Chain A"/>
    <property type="match status" value="1"/>
</dbReference>
<dbReference type="InterPro" id="IPR036236">
    <property type="entry name" value="Znf_C2H2_sf"/>
</dbReference>
<protein>
    <submittedName>
        <fullName evidence="11">Uncharacterized protein LOC114239880 isoform X2</fullName>
    </submittedName>
</protein>
<reference evidence="11" key="1">
    <citation type="submission" date="2025-08" db="UniProtKB">
        <authorList>
            <consortium name="RefSeq"/>
        </authorList>
    </citation>
    <scope>IDENTIFICATION</scope>
    <source>
        <tissue evidence="11">Silk gland</tissue>
    </source>
</reference>
<dbReference type="InterPro" id="IPR003656">
    <property type="entry name" value="Znf_BED"/>
</dbReference>
<keyword evidence="2" id="KW-0479">Metal-binding</keyword>
<dbReference type="PROSITE" id="PS50808">
    <property type="entry name" value="ZF_BED"/>
    <property type="match status" value="2"/>
</dbReference>
<keyword evidence="10" id="KW-1185">Reference proteome</keyword>
<dbReference type="GO" id="GO:0003006">
    <property type="term" value="P:developmental process involved in reproduction"/>
    <property type="evidence" value="ECO:0007669"/>
    <property type="project" value="UniProtKB-ARBA"/>
</dbReference>
<evidence type="ECO:0000256" key="5">
    <source>
        <dbReference type="ARBA" id="ARBA00023242"/>
    </source>
</evidence>
<feature type="compositionally biased region" description="Low complexity" evidence="7">
    <location>
        <begin position="170"/>
        <end position="185"/>
    </location>
</feature>
<keyword evidence="3 6" id="KW-0863">Zinc-finger</keyword>
<dbReference type="GO" id="GO:0048666">
    <property type="term" value="P:neuron development"/>
    <property type="evidence" value="ECO:0007669"/>
    <property type="project" value="UniProtKB-ARBA"/>
</dbReference>
<dbReference type="InterPro" id="IPR011333">
    <property type="entry name" value="SKP1/BTB/POZ_sf"/>
</dbReference>
<evidence type="ECO:0000256" key="2">
    <source>
        <dbReference type="ARBA" id="ARBA00022723"/>
    </source>
</evidence>
<dbReference type="PANTHER" id="PTHR23110:SF92">
    <property type="entry name" value="MODIFIER OF MDG4"/>
    <property type="match status" value="1"/>
</dbReference>
<evidence type="ECO:0000256" key="1">
    <source>
        <dbReference type="ARBA" id="ARBA00004123"/>
    </source>
</evidence>
<dbReference type="OrthoDB" id="19132at2759"/>
<dbReference type="CDD" id="cd18315">
    <property type="entry name" value="BTB_POZ_BAB-like"/>
    <property type="match status" value="1"/>
</dbReference>
<keyword evidence="5" id="KW-0539">Nucleus</keyword>
<name>A0A6J2JC68_BOMMA</name>
<dbReference type="GO" id="GO:0008270">
    <property type="term" value="F:zinc ion binding"/>
    <property type="evidence" value="ECO:0007669"/>
    <property type="project" value="UniProtKB-KW"/>
</dbReference>
<evidence type="ECO:0000259" key="9">
    <source>
        <dbReference type="PROSITE" id="PS50808"/>
    </source>
</evidence>
<evidence type="ECO:0000256" key="6">
    <source>
        <dbReference type="PROSITE-ProRule" id="PRU00027"/>
    </source>
</evidence>
<dbReference type="GO" id="GO:0006357">
    <property type="term" value="P:regulation of transcription by RNA polymerase II"/>
    <property type="evidence" value="ECO:0007669"/>
    <property type="project" value="TreeGrafter"/>
</dbReference>
<dbReference type="GeneID" id="114239880"/>
<dbReference type="Proteomes" id="UP000504629">
    <property type="component" value="Unplaced"/>
</dbReference>
<dbReference type="SMART" id="SM00225">
    <property type="entry name" value="BTB"/>
    <property type="match status" value="1"/>
</dbReference>
<feature type="domain" description="BTB" evidence="8">
    <location>
        <begin position="32"/>
        <end position="97"/>
    </location>
</feature>
<evidence type="ECO:0000259" key="8">
    <source>
        <dbReference type="PROSITE" id="PS50097"/>
    </source>
</evidence>
<feature type="compositionally biased region" description="Acidic residues" evidence="7">
    <location>
        <begin position="231"/>
        <end position="251"/>
    </location>
</feature>
<keyword evidence="4" id="KW-0862">Zinc</keyword>
<dbReference type="Pfam" id="PF00651">
    <property type="entry name" value="BTB"/>
    <property type="match status" value="1"/>
</dbReference>
<dbReference type="SMART" id="SM00355">
    <property type="entry name" value="ZnF_C2H2"/>
    <property type="match status" value="4"/>
</dbReference>
<dbReference type="GO" id="GO:0048513">
    <property type="term" value="P:animal organ development"/>
    <property type="evidence" value="ECO:0007669"/>
    <property type="project" value="UniProtKB-ARBA"/>
</dbReference>
<dbReference type="InterPro" id="IPR013087">
    <property type="entry name" value="Znf_C2H2_type"/>
</dbReference>
<feature type="domain" description="BED-type" evidence="9">
    <location>
        <begin position="410"/>
        <end position="461"/>
    </location>
</feature>
<dbReference type="RefSeq" id="XP_028026099.1">
    <property type="nucleotide sequence ID" value="XM_028170298.1"/>
</dbReference>
<evidence type="ECO:0000256" key="7">
    <source>
        <dbReference type="SAM" id="MobiDB-lite"/>
    </source>
</evidence>
<evidence type="ECO:0000256" key="3">
    <source>
        <dbReference type="ARBA" id="ARBA00022771"/>
    </source>
</evidence>
<dbReference type="SUPFAM" id="SSF57667">
    <property type="entry name" value="beta-beta-alpha zinc fingers"/>
    <property type="match status" value="2"/>
</dbReference>
<evidence type="ECO:0000256" key="4">
    <source>
        <dbReference type="ARBA" id="ARBA00022833"/>
    </source>
</evidence>
<dbReference type="GO" id="GO:0005634">
    <property type="term" value="C:nucleus"/>
    <property type="evidence" value="ECO:0007669"/>
    <property type="project" value="UniProtKB-SubCell"/>
</dbReference>
<dbReference type="PANTHER" id="PTHR23110">
    <property type="entry name" value="BTB DOMAIN TRANSCRIPTION FACTOR"/>
    <property type="match status" value="1"/>
</dbReference>
<dbReference type="Pfam" id="PF02892">
    <property type="entry name" value="zf-BED"/>
    <property type="match status" value="2"/>
</dbReference>
<dbReference type="InterPro" id="IPR051095">
    <property type="entry name" value="Dros_DevTransReg"/>
</dbReference>
<feature type="region of interest" description="Disordered" evidence="7">
    <location>
        <begin position="114"/>
        <end position="251"/>
    </location>
</feature>
<feature type="domain" description="BED-type" evidence="9">
    <location>
        <begin position="509"/>
        <end position="560"/>
    </location>
</feature>